<evidence type="ECO:0000256" key="5">
    <source>
        <dbReference type="ARBA" id="ARBA00022692"/>
    </source>
</evidence>
<dbReference type="InterPro" id="IPR023298">
    <property type="entry name" value="ATPase_P-typ_TM_dom_sf"/>
</dbReference>
<keyword evidence="7 18" id="KW-0547">Nucleotide-binding</keyword>
<evidence type="ECO:0000256" key="17">
    <source>
        <dbReference type="ARBA" id="ARBA00059328"/>
    </source>
</evidence>
<dbReference type="eggNOG" id="KOG0204">
    <property type="taxonomic scope" value="Eukaryota"/>
</dbReference>
<dbReference type="FunFam" id="3.40.50.1000:FF:000018">
    <property type="entry name" value="Calcium-transporting ATPase"/>
    <property type="match status" value="1"/>
</dbReference>
<feature type="transmembrane region" description="Helical" evidence="18">
    <location>
        <begin position="1146"/>
        <end position="1167"/>
    </location>
</feature>
<accession>A0A176ZXD9</accession>
<evidence type="ECO:0000313" key="21">
    <source>
        <dbReference type="EMBL" id="OAF54548.1"/>
    </source>
</evidence>
<dbReference type="SFLD" id="SFLDG00002">
    <property type="entry name" value="C1.7:_P-type_atpase_like"/>
    <property type="match status" value="1"/>
</dbReference>
<evidence type="ECO:0000256" key="19">
    <source>
        <dbReference type="SAM" id="MobiDB-lite"/>
    </source>
</evidence>
<comment type="catalytic activity">
    <reaction evidence="16 18">
        <text>Ca(2+)(in) + ATP + H2O = Ca(2+)(out) + ADP + phosphate + H(+)</text>
        <dbReference type="Rhea" id="RHEA:18105"/>
        <dbReference type="ChEBI" id="CHEBI:15377"/>
        <dbReference type="ChEBI" id="CHEBI:15378"/>
        <dbReference type="ChEBI" id="CHEBI:29108"/>
        <dbReference type="ChEBI" id="CHEBI:30616"/>
        <dbReference type="ChEBI" id="CHEBI:43474"/>
        <dbReference type="ChEBI" id="CHEBI:456216"/>
        <dbReference type="EC" id="7.2.2.10"/>
    </reaction>
</comment>
<feature type="region of interest" description="Disordered" evidence="19">
    <location>
        <begin position="622"/>
        <end position="653"/>
    </location>
</feature>
<feature type="transmembrane region" description="Helical" evidence="18">
    <location>
        <begin position="500"/>
        <end position="520"/>
    </location>
</feature>
<keyword evidence="4 18" id="KW-0109">Calcium transport</keyword>
<evidence type="ECO:0000259" key="20">
    <source>
        <dbReference type="SMART" id="SM00831"/>
    </source>
</evidence>
<comment type="function">
    <text evidence="18">Catalyzes the hydrolysis of ATP coupled with the transport of calcium.</text>
</comment>
<dbReference type="Pfam" id="PF00122">
    <property type="entry name" value="E1-E2_ATPase"/>
    <property type="match status" value="1"/>
</dbReference>
<evidence type="ECO:0000256" key="9">
    <source>
        <dbReference type="ARBA" id="ARBA00022840"/>
    </source>
</evidence>
<dbReference type="SFLD" id="SFLDF00027">
    <property type="entry name" value="p-type_atpase"/>
    <property type="match status" value="1"/>
</dbReference>
<comment type="subcellular location">
    <subcellularLocation>
        <location evidence="18">Membrane</location>
        <topology evidence="18">Multi-pass membrane protein</topology>
    </subcellularLocation>
    <subcellularLocation>
        <location evidence="1">Vacuole membrane</location>
        <topology evidence="1">Multi-pass membrane protein</topology>
    </subcellularLocation>
</comment>
<dbReference type="InterPro" id="IPR006408">
    <property type="entry name" value="P-type_ATPase_IIB"/>
</dbReference>
<evidence type="ECO:0000256" key="16">
    <source>
        <dbReference type="ARBA" id="ARBA00048694"/>
    </source>
</evidence>
<dbReference type="PRINTS" id="PR00119">
    <property type="entry name" value="CATATPASE"/>
</dbReference>
<keyword evidence="13 18" id="KW-0406">Ion transport</keyword>
<evidence type="ECO:0000256" key="1">
    <source>
        <dbReference type="ARBA" id="ARBA00004128"/>
    </source>
</evidence>
<keyword evidence="2 18" id="KW-0813">Transport</keyword>
<comment type="caution">
    <text evidence="18">Lacks conserved residue(s) required for the propagation of feature annotation.</text>
</comment>
<dbReference type="InterPro" id="IPR006068">
    <property type="entry name" value="ATPase_P-typ_cation-transptr_C"/>
</dbReference>
<evidence type="ECO:0000256" key="2">
    <source>
        <dbReference type="ARBA" id="ARBA00022448"/>
    </source>
</evidence>
<dbReference type="PANTHER" id="PTHR24093">
    <property type="entry name" value="CATION TRANSPORTING ATPASE"/>
    <property type="match status" value="1"/>
</dbReference>
<dbReference type="SFLD" id="SFLDS00003">
    <property type="entry name" value="Haloacid_Dehalogenase"/>
    <property type="match status" value="1"/>
</dbReference>
<evidence type="ECO:0000256" key="7">
    <source>
        <dbReference type="ARBA" id="ARBA00022741"/>
    </source>
</evidence>
<keyword evidence="12 18" id="KW-1133">Transmembrane helix</keyword>
<keyword evidence="10" id="KW-0460">Magnesium</keyword>
<feature type="transmembrane region" description="Helical" evidence="18">
    <location>
        <begin position="1299"/>
        <end position="1318"/>
    </location>
</feature>
<feature type="domain" description="Cation-transporting P-type ATPase N-terminal" evidence="20">
    <location>
        <begin position="210"/>
        <end position="311"/>
    </location>
</feature>
<dbReference type="Pfam" id="PF00689">
    <property type="entry name" value="Cation_ATPase_C"/>
    <property type="match status" value="1"/>
</dbReference>
<comment type="similarity">
    <text evidence="15 18">Belongs to the cation transport ATPase (P-type) (TC 3.A.3) family.</text>
</comment>
<evidence type="ECO:0000256" key="8">
    <source>
        <dbReference type="ARBA" id="ARBA00022837"/>
    </source>
</evidence>
<dbReference type="SUPFAM" id="SSF81665">
    <property type="entry name" value="Calcium ATPase, transmembrane domain M"/>
    <property type="match status" value="1"/>
</dbReference>
<dbReference type="EMBL" id="KV441419">
    <property type="protein sequence ID" value="OAF54548.1"/>
    <property type="molecule type" value="Genomic_DNA"/>
</dbReference>
<evidence type="ECO:0000256" key="13">
    <source>
        <dbReference type="ARBA" id="ARBA00023065"/>
    </source>
</evidence>
<evidence type="ECO:0000256" key="15">
    <source>
        <dbReference type="ARBA" id="ARBA00038148"/>
    </source>
</evidence>
<dbReference type="GO" id="GO:0046872">
    <property type="term" value="F:metal ion binding"/>
    <property type="evidence" value="ECO:0007669"/>
    <property type="project" value="UniProtKB-KW"/>
</dbReference>
<feature type="transmembrane region" description="Helical" evidence="18">
    <location>
        <begin position="1179"/>
        <end position="1198"/>
    </location>
</feature>
<keyword evidence="14 18" id="KW-0472">Membrane</keyword>
<dbReference type="Gene3D" id="1.20.1110.10">
    <property type="entry name" value="Calcium-transporting ATPase, transmembrane domain"/>
    <property type="match status" value="1"/>
</dbReference>
<dbReference type="SUPFAM" id="SSF56784">
    <property type="entry name" value="HAD-like"/>
    <property type="match status" value="1"/>
</dbReference>
<dbReference type="InterPro" id="IPR018303">
    <property type="entry name" value="ATPase_P-typ_P_site"/>
</dbReference>
<evidence type="ECO:0000256" key="14">
    <source>
        <dbReference type="ARBA" id="ARBA00023136"/>
    </source>
</evidence>
<evidence type="ECO:0000256" key="3">
    <source>
        <dbReference type="ARBA" id="ARBA00022554"/>
    </source>
</evidence>
<dbReference type="Pfam" id="PF00690">
    <property type="entry name" value="Cation_ATPase_N"/>
    <property type="match status" value="1"/>
</dbReference>
<evidence type="ECO:0000256" key="11">
    <source>
        <dbReference type="ARBA" id="ARBA00022967"/>
    </source>
</evidence>
<dbReference type="Gene3D" id="3.40.50.1000">
    <property type="entry name" value="HAD superfamily/HAD-like"/>
    <property type="match status" value="1"/>
</dbReference>
<feature type="transmembrane region" description="Helical" evidence="18">
    <location>
        <begin position="540"/>
        <end position="569"/>
    </location>
</feature>
<dbReference type="InterPro" id="IPR008250">
    <property type="entry name" value="ATPase_P-typ_transduc_dom_A_sf"/>
</dbReference>
<dbReference type="NCBIfam" id="TIGR01517">
    <property type="entry name" value="ATPase-IIB_Ca"/>
    <property type="match status" value="1"/>
</dbReference>
<dbReference type="InterPro" id="IPR023214">
    <property type="entry name" value="HAD_sf"/>
</dbReference>
<dbReference type="InterPro" id="IPR059000">
    <property type="entry name" value="ATPase_P-type_domA"/>
</dbReference>
<sequence length="1325" mass="142778">MHSPPDVETSLCSRHPHSSSVKCSMGISPGHDVESGLVSLANPQRPKAPTITVTPGDDRDISSTTGLATSCDAPQRVVAVDNALQPLLGPGAGRGRSSSSSSFASSLRPDAPPKRIFPNIPIDASALGSLEPYPRSPSFHDGSSTTTMAPVFSIGRSRASSGITVMRHEDNDNILAPDPGKGVSSHIEDNPFAFGPNVIAEVIASKSLTEFQALGGLAKLAQGLRTDLFTGLSLDDAWLHDTIHSGSASRATAARHQESYQDLQARRAVYGTNRLPDQKTKGIFELMILALSDKVLVLLSVVAIISFFLGLYQAFGQPHEPGQPRVEWVDGVTIMAAVIIVVVTGALNDYQKERQFARLNKRKEDRMVKAIRSGRSVEISIYDVLAGDVLHLEPGDLVPADGILISGYTVRCDESSMTGESEQIQKVTGGEALAKLHTSGDVDSLDPFIIAGSKILEGIGTYIVTGVGMNSTHGRLMMSLTERTDETPLQKKLSIVADKIAISGVAAAGVLFVVLTAKFLSQLSGSHDSPFEQVQAFLRIFIVSIAIVVVAVPEGLPLAVTLALAIAVTRMLKDNNLVRILSACETMGNATTVCCDKTGTLTANRMTVCAGTVGVAGRFLDEGSQPGGSQSRHGSIRPSSYTSMEGTPGSSAWKDGAVPTGKFCSLLASDLRDIMVKSIAINSTAFEGEEDGMRAYIGSKTEAALLTFARDWLGMQPLHEERANAEVVEVYPFNSTRKCMAVVTQLPYGSHRIYLKGAPEIVLEKSSRVISKTTSQLSEHVHLTKDRLDVLTGAINEYTSQSLRALGFAYRDLPSWPPPGDEVGEDIFADMTFLGVLGLQDPLRPGVEAAVALCQHAGVFVRMVTGDNVRTAQAVARKCGILTESGVIMEGPDFRKLSIPEMDSILPHLQMLARSSPEDKRMLVKRLKEIGETVAVTGDGSNDGPALRAADVGFSMGISGTEVAKDASSIILMDDNFSSIVKAIEWGRTVNDVIKKFLHFQLTVNVTAVTLTFVSAVASDKEESILTPVQLLWVNLIMDTFAALALATEPANPNVLEREPERKTAPLISPTGWKMIIGQAIYQLIIVMILYFKGGEMLGYTQPEDMERLQTLIFNAYVWMQVFNLTNNRRLDSKLNVFSGILQNPFFIAVNIVIITGQVLIIFFGGSVLSTTRLSAKEWAISLVLGFASLPVGMLLRLTPDVSLQRILTFRVGKQRSRETLASEASEGDQWHRAIENVRFKLGSKRQPRSSRWERLRHGILPLVKAKIFGGARDDGEVDEISPLLPFNSRQDLSRTSSICSPAAAVMAGIVAGGVAGWPRVPDET</sequence>
<dbReference type="PROSITE" id="PS00154">
    <property type="entry name" value="ATPASE_E1_E2"/>
    <property type="match status" value="1"/>
</dbReference>
<dbReference type="CDD" id="cd02081">
    <property type="entry name" value="P-type_ATPase_Ca_PMCA-like"/>
    <property type="match status" value="1"/>
</dbReference>
<feature type="region of interest" description="Disordered" evidence="19">
    <location>
        <begin position="88"/>
        <end position="118"/>
    </location>
</feature>
<dbReference type="PRINTS" id="PR00120">
    <property type="entry name" value="HATPASE"/>
</dbReference>
<feature type="transmembrane region" description="Helical" evidence="18">
    <location>
        <begin position="997"/>
        <end position="1018"/>
    </location>
</feature>
<protein>
    <recommendedName>
        <fullName evidence="18">Calcium-transporting ATPase</fullName>
        <ecNumber evidence="18">7.2.2.10</ecNumber>
    </recommendedName>
</protein>
<dbReference type="SUPFAM" id="SSF81660">
    <property type="entry name" value="Metal cation-transporting ATPase, ATP-binding domain N"/>
    <property type="match status" value="1"/>
</dbReference>
<dbReference type="EC" id="7.2.2.10" evidence="18"/>
<proteinExistence type="inferred from homology"/>
<dbReference type="GO" id="GO:0005886">
    <property type="term" value="C:plasma membrane"/>
    <property type="evidence" value="ECO:0007669"/>
    <property type="project" value="TreeGrafter"/>
</dbReference>
<dbReference type="GO" id="GO:0006874">
    <property type="term" value="P:intracellular calcium ion homeostasis"/>
    <property type="evidence" value="ECO:0007669"/>
    <property type="project" value="TreeGrafter"/>
</dbReference>
<keyword evidence="8 18" id="KW-0106">Calcium</keyword>
<keyword evidence="9 18" id="KW-0067">ATP-binding</keyword>
<dbReference type="Pfam" id="PF13246">
    <property type="entry name" value="Cation_ATPase"/>
    <property type="match status" value="1"/>
</dbReference>
<dbReference type="VEuPathDB" id="FungiDB:GMDG_06983"/>
<dbReference type="InterPro" id="IPR036412">
    <property type="entry name" value="HAD-like_sf"/>
</dbReference>
<feature type="transmembrane region" description="Helical" evidence="18">
    <location>
        <begin position="1072"/>
        <end position="1092"/>
    </location>
</feature>
<dbReference type="InterPro" id="IPR044492">
    <property type="entry name" value="P_typ_ATPase_HD_dom"/>
</dbReference>
<dbReference type="PANTHER" id="PTHR24093:SF369">
    <property type="entry name" value="CALCIUM-TRANSPORTING ATPASE"/>
    <property type="match status" value="1"/>
</dbReference>
<feature type="compositionally biased region" description="Low complexity" evidence="19">
    <location>
        <begin position="88"/>
        <end position="109"/>
    </location>
</feature>
<dbReference type="GO" id="GO:0005774">
    <property type="term" value="C:vacuolar membrane"/>
    <property type="evidence" value="ECO:0007669"/>
    <property type="project" value="UniProtKB-SubCell"/>
</dbReference>
<dbReference type="FunFam" id="1.20.1110.10:FF:000039">
    <property type="entry name" value="Calcium-transporting ATPase"/>
    <property type="match status" value="1"/>
</dbReference>
<feature type="transmembrane region" description="Helical" evidence="18">
    <location>
        <begin position="295"/>
        <end position="316"/>
    </location>
</feature>
<evidence type="ECO:0000256" key="18">
    <source>
        <dbReference type="RuleBase" id="RU361146"/>
    </source>
</evidence>
<keyword evidence="11" id="KW-1278">Translocase</keyword>
<feature type="compositionally biased region" description="Polar residues" evidence="19">
    <location>
        <begin position="627"/>
        <end position="650"/>
    </location>
</feature>
<dbReference type="SUPFAM" id="SSF81653">
    <property type="entry name" value="Calcium ATPase, transduction domain A"/>
    <property type="match status" value="1"/>
</dbReference>
<dbReference type="InterPro" id="IPR004014">
    <property type="entry name" value="ATPase_P-typ_cation-transptr_N"/>
</dbReference>
<dbReference type="RefSeq" id="XP_024319852.1">
    <property type="nucleotide sequence ID" value="XM_024472627.1"/>
</dbReference>
<dbReference type="OrthoDB" id="3352408at2759"/>
<organism evidence="21">
    <name type="scientific">Pseudogymnoascus destructans</name>
    <dbReference type="NCBI Taxonomy" id="655981"/>
    <lineage>
        <taxon>Eukaryota</taxon>
        <taxon>Fungi</taxon>
        <taxon>Dikarya</taxon>
        <taxon>Ascomycota</taxon>
        <taxon>Pezizomycotina</taxon>
        <taxon>Leotiomycetes</taxon>
        <taxon>Thelebolales</taxon>
        <taxon>Thelebolaceae</taxon>
        <taxon>Pseudogymnoascus</taxon>
    </lineage>
</organism>
<keyword evidence="5 18" id="KW-0812">Transmembrane</keyword>
<dbReference type="GO" id="GO:0005388">
    <property type="term" value="F:P-type calcium transporter activity"/>
    <property type="evidence" value="ECO:0007669"/>
    <property type="project" value="UniProtKB-EC"/>
</dbReference>
<dbReference type="GO" id="GO:0005524">
    <property type="term" value="F:ATP binding"/>
    <property type="evidence" value="ECO:0007669"/>
    <property type="project" value="UniProtKB-KW"/>
</dbReference>
<evidence type="ECO:0000256" key="12">
    <source>
        <dbReference type="ARBA" id="ARBA00022989"/>
    </source>
</evidence>
<dbReference type="Gene3D" id="2.70.150.10">
    <property type="entry name" value="Calcium-transporting ATPase, cytoplasmic transduction domain A"/>
    <property type="match status" value="1"/>
</dbReference>
<comment type="function">
    <text evidence="17">This magnesium-dependent enzyme catalyzes the hydrolysis of ATP coupled with the transport of calcium. Transports the calcium to the vacuole and participates in the control of the cytosolic free calcium.</text>
</comment>
<reference evidence="21" key="1">
    <citation type="submission" date="2016-03" db="EMBL/GenBank/DDBJ databases">
        <title>Updated assembly of Pseudogymnoascus destructans, the fungus causing white-nose syndrome of bats.</title>
        <authorList>
            <person name="Palmer J.M."/>
            <person name="Drees K.P."/>
            <person name="Foster J.T."/>
            <person name="Lindner D.L."/>
        </authorList>
    </citation>
    <scope>NUCLEOTIDE SEQUENCE [LARGE SCALE GENOMIC DNA]</scope>
    <source>
        <strain evidence="21">20631-21</strain>
    </source>
</reference>
<feature type="region of interest" description="Disordered" evidence="19">
    <location>
        <begin position="1"/>
        <end position="68"/>
    </location>
</feature>
<keyword evidence="3" id="KW-0926">Vacuole</keyword>
<keyword evidence="6" id="KW-0479">Metal-binding</keyword>
<dbReference type="FunFam" id="2.70.150.10:FF:000028">
    <property type="entry name" value="Calcium-transporting ATPase"/>
    <property type="match status" value="1"/>
</dbReference>
<evidence type="ECO:0000256" key="6">
    <source>
        <dbReference type="ARBA" id="ARBA00022723"/>
    </source>
</evidence>
<dbReference type="InterPro" id="IPR001757">
    <property type="entry name" value="P_typ_ATPase"/>
</dbReference>
<name>A0A176ZXD9_9PEZI</name>
<dbReference type="InterPro" id="IPR023299">
    <property type="entry name" value="ATPase_P-typ_cyto_dom_N"/>
</dbReference>
<dbReference type="Proteomes" id="UP000077154">
    <property type="component" value="Unassembled WGS sequence"/>
</dbReference>
<dbReference type="SMART" id="SM00831">
    <property type="entry name" value="Cation_ATPase_N"/>
    <property type="match status" value="1"/>
</dbReference>
<evidence type="ECO:0000256" key="4">
    <source>
        <dbReference type="ARBA" id="ARBA00022568"/>
    </source>
</evidence>
<feature type="transmembrane region" description="Helical" evidence="18">
    <location>
        <begin position="328"/>
        <end position="348"/>
    </location>
</feature>
<dbReference type="GO" id="GO:0016887">
    <property type="term" value="F:ATP hydrolysis activity"/>
    <property type="evidence" value="ECO:0007669"/>
    <property type="project" value="InterPro"/>
</dbReference>
<dbReference type="NCBIfam" id="TIGR01494">
    <property type="entry name" value="ATPase_P-type"/>
    <property type="match status" value="1"/>
</dbReference>
<dbReference type="GeneID" id="36292219"/>
<gene>
    <name evidence="21" type="ORF">VC83_09182</name>
</gene>
<dbReference type="Gene3D" id="3.40.1110.10">
    <property type="entry name" value="Calcium-transporting ATPase, cytoplasmic domain N"/>
    <property type="match status" value="1"/>
</dbReference>
<evidence type="ECO:0000256" key="10">
    <source>
        <dbReference type="ARBA" id="ARBA00022842"/>
    </source>
</evidence>